<organism evidence="2 3">
    <name type="scientific">Caenorhabditis nigoni</name>
    <dbReference type="NCBI Taxonomy" id="1611254"/>
    <lineage>
        <taxon>Eukaryota</taxon>
        <taxon>Metazoa</taxon>
        <taxon>Ecdysozoa</taxon>
        <taxon>Nematoda</taxon>
        <taxon>Chromadorea</taxon>
        <taxon>Rhabditida</taxon>
        <taxon>Rhabditina</taxon>
        <taxon>Rhabditomorpha</taxon>
        <taxon>Rhabditoidea</taxon>
        <taxon>Rhabditidae</taxon>
        <taxon>Peloderinae</taxon>
        <taxon>Caenorhabditis</taxon>
    </lineage>
</organism>
<dbReference type="Proteomes" id="UP000230233">
    <property type="component" value="Chromosome III"/>
</dbReference>
<evidence type="ECO:0000256" key="1">
    <source>
        <dbReference type="SAM" id="SignalP"/>
    </source>
</evidence>
<evidence type="ECO:0000313" key="2">
    <source>
        <dbReference type="EMBL" id="PIC40309.1"/>
    </source>
</evidence>
<protein>
    <recommendedName>
        <fullName evidence="4">LRRNT domain-containing protein</fullName>
    </recommendedName>
</protein>
<dbReference type="Gene3D" id="3.80.10.10">
    <property type="entry name" value="Ribonuclease Inhibitor"/>
    <property type="match status" value="2"/>
</dbReference>
<dbReference type="PANTHER" id="PTHR24367:SF318">
    <property type="entry name" value="LEUCINE-RICH GLIOMA-INACTIVATED PROTEIN 1-LIKE"/>
    <property type="match status" value="1"/>
</dbReference>
<dbReference type="STRING" id="1611254.A0A2G5ULB1"/>
<comment type="caution">
    <text evidence="2">The sequence shown here is derived from an EMBL/GenBank/DDBJ whole genome shotgun (WGS) entry which is preliminary data.</text>
</comment>
<evidence type="ECO:0008006" key="4">
    <source>
        <dbReference type="Google" id="ProtNLM"/>
    </source>
</evidence>
<dbReference type="OrthoDB" id="6363818at2759"/>
<dbReference type="InterPro" id="IPR026906">
    <property type="entry name" value="LRR_5"/>
</dbReference>
<sequence length="397" mass="44862">MHFDTFFGWPQILLIFILLVPFNALRDTCPIGCRCDEDTQQVTCEGQQVVTLPDRLPSGYETLIIRNSSVRTIEKNSFRKMEKLMHIEFENNPSLGTIEKLAFKGLKKIRYLLKIFLKLLESLTFRLIKFSSCPGLTELQKNAFSGIQNQMGLKIIFEKTPIHRIDGHTFRNAQNIRELTISGEELALSRHCFANINQLDFLTVSGVVLIEPEIFTNSTRFHVVHFKNSQFDIPPSTFSSLSHTSHLLLEHTKIPSIAPDAFSGLTTIQVIEIHACQLGTISARAFSNVENLGELKILRNTIGDLDTSESIMSKALKTRMEENTMECNCGMKWMTSVEEMSDVNFCSTTASFRSIRSFIKAKCMDPFRKRNHSPSTTSSGSFLSVLSILTVTVVSFL</sequence>
<evidence type="ECO:0000313" key="3">
    <source>
        <dbReference type="Proteomes" id="UP000230233"/>
    </source>
</evidence>
<accession>A0A2G5ULB1</accession>
<name>A0A2G5ULB1_9PELO</name>
<dbReference type="InterPro" id="IPR051295">
    <property type="entry name" value="LGI_related"/>
</dbReference>
<gene>
    <name evidence="2" type="primary">Cni-lron-12</name>
    <name evidence="2" type="synonym">Cnig_chr_III.g11698</name>
    <name evidence="2" type="ORF">B9Z55_011698</name>
</gene>
<dbReference type="InterPro" id="IPR001611">
    <property type="entry name" value="Leu-rich_rpt"/>
</dbReference>
<keyword evidence="3" id="KW-1185">Reference proteome</keyword>
<proteinExistence type="predicted"/>
<reference evidence="3" key="1">
    <citation type="submission" date="2017-10" db="EMBL/GenBank/DDBJ databases">
        <title>Rapid genome shrinkage in a self-fertile nematode reveals novel sperm competition proteins.</title>
        <authorList>
            <person name="Yin D."/>
            <person name="Schwarz E.M."/>
            <person name="Thomas C.G."/>
            <person name="Felde R.L."/>
            <person name="Korf I.F."/>
            <person name="Cutter A.D."/>
            <person name="Schartner C.M."/>
            <person name="Ralston E.J."/>
            <person name="Meyer B.J."/>
            <person name="Haag E.S."/>
        </authorList>
    </citation>
    <scope>NUCLEOTIDE SEQUENCE [LARGE SCALE GENOMIC DNA]</scope>
    <source>
        <strain evidence="3">JU1422</strain>
    </source>
</reference>
<feature type="chain" id="PRO_5013747714" description="LRRNT domain-containing protein" evidence="1">
    <location>
        <begin position="25"/>
        <end position="397"/>
    </location>
</feature>
<feature type="signal peptide" evidence="1">
    <location>
        <begin position="1"/>
        <end position="24"/>
    </location>
</feature>
<dbReference type="AlphaFoldDB" id="A0A2G5ULB1"/>
<dbReference type="Pfam" id="PF13306">
    <property type="entry name" value="LRR_5"/>
    <property type="match status" value="1"/>
</dbReference>
<dbReference type="PANTHER" id="PTHR24367">
    <property type="entry name" value="LEUCINE-RICH REPEAT-CONTAINING PROTEIN"/>
    <property type="match status" value="1"/>
</dbReference>
<dbReference type="EMBL" id="PDUG01000003">
    <property type="protein sequence ID" value="PIC40309.1"/>
    <property type="molecule type" value="Genomic_DNA"/>
</dbReference>
<dbReference type="InterPro" id="IPR032675">
    <property type="entry name" value="LRR_dom_sf"/>
</dbReference>
<dbReference type="Pfam" id="PF13855">
    <property type="entry name" value="LRR_8"/>
    <property type="match status" value="1"/>
</dbReference>
<keyword evidence="1" id="KW-0732">Signal</keyword>
<dbReference type="SUPFAM" id="SSF52058">
    <property type="entry name" value="L domain-like"/>
    <property type="match status" value="1"/>
</dbReference>